<dbReference type="PANTHER" id="PTHR48081:SF33">
    <property type="entry name" value="KYNURENINE FORMAMIDASE"/>
    <property type="match status" value="1"/>
</dbReference>
<accession>A0A7V4TF43</accession>
<comment type="caution">
    <text evidence="3">The sequence shown here is derived from an EMBL/GenBank/DDBJ whole genome shotgun (WGS) entry which is preliminary data.</text>
</comment>
<name>A0A7V4TF43_9BACT</name>
<keyword evidence="1 3" id="KW-0378">Hydrolase</keyword>
<evidence type="ECO:0000259" key="2">
    <source>
        <dbReference type="Pfam" id="PF20434"/>
    </source>
</evidence>
<organism evidence="3">
    <name type="scientific">Candidatus Caldatribacterium saccharofermentans</name>
    <dbReference type="NCBI Taxonomy" id="1454753"/>
    <lineage>
        <taxon>Bacteria</taxon>
        <taxon>Pseudomonadati</taxon>
        <taxon>Atribacterota</taxon>
        <taxon>Atribacteria</taxon>
        <taxon>Atribacterales</taxon>
        <taxon>Candidatus Caldatribacteriaceae</taxon>
        <taxon>Candidatus Caldatribacterium</taxon>
    </lineage>
</organism>
<dbReference type="InterPro" id="IPR049492">
    <property type="entry name" value="BD-FAE-like_dom"/>
</dbReference>
<dbReference type="InterPro" id="IPR050300">
    <property type="entry name" value="GDXG_lipolytic_enzyme"/>
</dbReference>
<dbReference type="SUPFAM" id="SSF53474">
    <property type="entry name" value="alpha/beta-Hydrolases"/>
    <property type="match status" value="1"/>
</dbReference>
<reference evidence="3" key="1">
    <citation type="journal article" date="2020" name="mSystems">
        <title>Genome- and Community-Level Interaction Insights into Carbon Utilization and Element Cycling Functions of Hydrothermarchaeota in Hydrothermal Sediment.</title>
        <authorList>
            <person name="Zhou Z."/>
            <person name="Liu Y."/>
            <person name="Xu W."/>
            <person name="Pan J."/>
            <person name="Luo Z.H."/>
            <person name="Li M."/>
        </authorList>
    </citation>
    <scope>NUCLEOTIDE SEQUENCE [LARGE SCALE GENOMIC DNA]</scope>
    <source>
        <strain evidence="3">SpSt-82</strain>
    </source>
</reference>
<dbReference type="AlphaFoldDB" id="A0A7V4TF43"/>
<gene>
    <name evidence="3" type="ORF">ENW11_02560</name>
</gene>
<dbReference type="PANTHER" id="PTHR48081">
    <property type="entry name" value="AB HYDROLASE SUPERFAMILY PROTEIN C4A8.06C"/>
    <property type="match status" value="1"/>
</dbReference>
<sequence length="376" mass="42758">MICKRHTPTLQSTTVLVLFFLLLSYISLENAASILSRKLEEQFAFSFWENERMKDEFARFFGLKRPETGKPLFMPPPILADYAEALVYKDIPYGKKKGQTLDILVPLRLRSDEKLPVFVFVHGGTWIGGSKDEVLYSHFAREVLKAGYLFVSLDYRVYPKVRFSGILGDIRQALLWLFAHIEEYGGRKKFVLCGHSAGAHLVALATVQHGVLPEDVLRSITQVFLLSGPYDLPAYDETLDIPFKNLIRQVFFDLFEGRNNLRELSPVFQVEHTHISYVLVVGERDEITPREQSEKLLAKLLEKHNTAFLFVVPNVGHGGTLFVLNPDFDREGAFAPIFRTLLEQSAETSWYNRGESWRGSTGTGTSYCHFLSSLPG</sequence>
<dbReference type="Pfam" id="PF20434">
    <property type="entry name" value="BD-FAE"/>
    <property type="match status" value="1"/>
</dbReference>
<evidence type="ECO:0000313" key="3">
    <source>
        <dbReference type="EMBL" id="HGY38681.1"/>
    </source>
</evidence>
<proteinExistence type="predicted"/>
<evidence type="ECO:0000256" key="1">
    <source>
        <dbReference type="ARBA" id="ARBA00022801"/>
    </source>
</evidence>
<dbReference type="EMBL" id="DTIY01000018">
    <property type="protein sequence ID" value="HGY38681.1"/>
    <property type="molecule type" value="Genomic_DNA"/>
</dbReference>
<protein>
    <submittedName>
        <fullName evidence="3">Alpha/beta hydrolase</fullName>
    </submittedName>
</protein>
<dbReference type="GO" id="GO:0016787">
    <property type="term" value="F:hydrolase activity"/>
    <property type="evidence" value="ECO:0007669"/>
    <property type="project" value="UniProtKB-KW"/>
</dbReference>
<dbReference type="InterPro" id="IPR029058">
    <property type="entry name" value="AB_hydrolase_fold"/>
</dbReference>
<dbReference type="Gene3D" id="3.40.50.1820">
    <property type="entry name" value="alpha/beta hydrolase"/>
    <property type="match status" value="1"/>
</dbReference>
<feature type="domain" description="BD-FAE-like" evidence="2">
    <location>
        <begin position="101"/>
        <end position="300"/>
    </location>
</feature>